<comment type="similarity">
    <text evidence="4">Belongs to the Nudix hydrolase family.</text>
</comment>
<dbReference type="InterPro" id="IPR000086">
    <property type="entry name" value="NUDIX_hydrolase_dom"/>
</dbReference>
<evidence type="ECO:0000256" key="4">
    <source>
        <dbReference type="RuleBase" id="RU003476"/>
    </source>
</evidence>
<accession>A0A1F6EMV9</accession>
<dbReference type="InterPro" id="IPR020084">
    <property type="entry name" value="NUDIX_hydrolase_CS"/>
</dbReference>
<keyword evidence="3" id="KW-0460">Magnesium</keyword>
<dbReference type="PANTHER" id="PTHR43046:SF12">
    <property type="entry name" value="GDP-MANNOSE MANNOSYL HYDROLASE"/>
    <property type="match status" value="1"/>
</dbReference>
<dbReference type="PANTHER" id="PTHR43046">
    <property type="entry name" value="GDP-MANNOSE MANNOSYL HYDROLASE"/>
    <property type="match status" value="1"/>
</dbReference>
<comment type="cofactor">
    <cofactor evidence="1">
        <name>Mg(2+)</name>
        <dbReference type="ChEBI" id="CHEBI:18420"/>
    </cofactor>
</comment>
<dbReference type="Proteomes" id="UP000178587">
    <property type="component" value="Unassembled WGS sequence"/>
</dbReference>
<evidence type="ECO:0000256" key="1">
    <source>
        <dbReference type="ARBA" id="ARBA00001946"/>
    </source>
</evidence>
<dbReference type="Pfam" id="PF00293">
    <property type="entry name" value="NUDIX"/>
    <property type="match status" value="1"/>
</dbReference>
<dbReference type="PROSITE" id="PS51462">
    <property type="entry name" value="NUDIX"/>
    <property type="match status" value="1"/>
</dbReference>
<sequence length="166" mass="18612">MGVFLPPNEFYKTLPKKPISSGAIIFDEHGKLLLVKAHYKKHWSLPGGLVDADESPHDACKREVLEEAGLTLKKLSLLCVHYVPKDDSFGDRIQFTFFGGEVMPEEQRKVKCGEDEIEECRFVSQEEAIELSGGPETRASKRLYTSLDVLKNALGAVYLEAGEKRE</sequence>
<dbReference type="PROSITE" id="PS00893">
    <property type="entry name" value="NUDIX_BOX"/>
    <property type="match status" value="1"/>
</dbReference>
<dbReference type="InterPro" id="IPR015797">
    <property type="entry name" value="NUDIX_hydrolase-like_dom_sf"/>
</dbReference>
<dbReference type="Gene3D" id="3.90.79.10">
    <property type="entry name" value="Nucleoside Triphosphate Pyrophosphohydrolase"/>
    <property type="match status" value="1"/>
</dbReference>
<reference evidence="6 7" key="1">
    <citation type="journal article" date="2016" name="Nat. Commun.">
        <title>Thousands of microbial genomes shed light on interconnected biogeochemical processes in an aquifer system.</title>
        <authorList>
            <person name="Anantharaman K."/>
            <person name="Brown C.T."/>
            <person name="Hug L.A."/>
            <person name="Sharon I."/>
            <person name="Castelle C.J."/>
            <person name="Probst A.J."/>
            <person name="Thomas B.C."/>
            <person name="Singh A."/>
            <person name="Wilkins M.J."/>
            <person name="Karaoz U."/>
            <person name="Brodie E.L."/>
            <person name="Williams K.H."/>
            <person name="Hubbard S.S."/>
            <person name="Banfield J.F."/>
        </authorList>
    </citation>
    <scope>NUCLEOTIDE SEQUENCE [LARGE SCALE GENOMIC DNA]</scope>
</reference>
<dbReference type="InterPro" id="IPR020476">
    <property type="entry name" value="Nudix_hydrolase"/>
</dbReference>
<keyword evidence="2 4" id="KW-0378">Hydrolase</keyword>
<evidence type="ECO:0000313" key="7">
    <source>
        <dbReference type="Proteomes" id="UP000178587"/>
    </source>
</evidence>
<feature type="domain" description="Nudix hydrolase" evidence="5">
    <location>
        <begin position="16"/>
        <end position="150"/>
    </location>
</feature>
<dbReference type="STRING" id="1798507.A3A34_04095"/>
<evidence type="ECO:0000256" key="2">
    <source>
        <dbReference type="ARBA" id="ARBA00022801"/>
    </source>
</evidence>
<dbReference type="GO" id="GO:0016787">
    <property type="term" value="F:hydrolase activity"/>
    <property type="evidence" value="ECO:0007669"/>
    <property type="project" value="UniProtKB-KW"/>
</dbReference>
<dbReference type="EMBL" id="MFLU01000010">
    <property type="protein sequence ID" value="OGG74970.1"/>
    <property type="molecule type" value="Genomic_DNA"/>
</dbReference>
<dbReference type="SUPFAM" id="SSF55811">
    <property type="entry name" value="Nudix"/>
    <property type="match status" value="1"/>
</dbReference>
<evidence type="ECO:0000256" key="3">
    <source>
        <dbReference type="ARBA" id="ARBA00022842"/>
    </source>
</evidence>
<evidence type="ECO:0000259" key="5">
    <source>
        <dbReference type="PROSITE" id="PS51462"/>
    </source>
</evidence>
<name>A0A1F6EMV9_9BACT</name>
<dbReference type="PRINTS" id="PR00502">
    <property type="entry name" value="NUDIXFAMILY"/>
</dbReference>
<organism evidence="6 7">
    <name type="scientific">Candidatus Kaiserbacteria bacterium RIFCSPLOWO2_01_FULL_50_24</name>
    <dbReference type="NCBI Taxonomy" id="1798507"/>
    <lineage>
        <taxon>Bacteria</taxon>
        <taxon>Candidatus Kaiseribacteriota</taxon>
    </lineage>
</organism>
<dbReference type="AlphaFoldDB" id="A0A1F6EMV9"/>
<proteinExistence type="inferred from homology"/>
<protein>
    <recommendedName>
        <fullName evidence="5">Nudix hydrolase domain-containing protein</fullName>
    </recommendedName>
</protein>
<dbReference type="CDD" id="cd18876">
    <property type="entry name" value="NUDIX_Hydrolase"/>
    <property type="match status" value="1"/>
</dbReference>
<comment type="caution">
    <text evidence="6">The sequence shown here is derived from an EMBL/GenBank/DDBJ whole genome shotgun (WGS) entry which is preliminary data.</text>
</comment>
<evidence type="ECO:0000313" key="6">
    <source>
        <dbReference type="EMBL" id="OGG74970.1"/>
    </source>
</evidence>
<gene>
    <name evidence="6" type="ORF">A3A34_04095</name>
</gene>